<dbReference type="AlphaFoldDB" id="A0AA40C2X6"/>
<organism evidence="2 3">
    <name type="scientific">Immersiella caudata</name>
    <dbReference type="NCBI Taxonomy" id="314043"/>
    <lineage>
        <taxon>Eukaryota</taxon>
        <taxon>Fungi</taxon>
        <taxon>Dikarya</taxon>
        <taxon>Ascomycota</taxon>
        <taxon>Pezizomycotina</taxon>
        <taxon>Sordariomycetes</taxon>
        <taxon>Sordariomycetidae</taxon>
        <taxon>Sordariales</taxon>
        <taxon>Lasiosphaeriaceae</taxon>
        <taxon>Immersiella</taxon>
    </lineage>
</organism>
<sequence>MVLKNKGRVATGGGGGGGSSLPGKRGVLYSIIGERGGNMRLVNLGGIGRANLMQLLIISNQAFVWWNRCGGLKGGGDDGAIVDLGLPGYSSGAVPEQPCNRGTGPAPYTELCQVTCQYNYCPQPCQCTQRGTIPPRLSPTADVPGGGKPGLGGIFHELCTAVCTINYCPEETCRRMLCQPGARNGNPMRQAGDRSAHHRNSFSKPFSMGNFDGTAALGGYGVVLEEQYFSSERCQRRNNAYDAKVPVNHNLISYEHKLEDCFYNLSVFYVEPQTETESLGRYHSTPCHMLRRNALTDGGHSNSARPSFPSSLRRHHTPLLTLFYPRTIQQPLSLAPSPHTVLLPRNHSYCKCTSIITVQRHHARPIHRPFPLHSCFSRHYPNHPPLTTTPDASAVPHPFGQHPTQPNTIHPQ</sequence>
<proteinExistence type="predicted"/>
<evidence type="ECO:0000256" key="1">
    <source>
        <dbReference type="SAM" id="MobiDB-lite"/>
    </source>
</evidence>
<comment type="caution">
    <text evidence="2">The sequence shown here is derived from an EMBL/GenBank/DDBJ whole genome shotgun (WGS) entry which is preliminary data.</text>
</comment>
<dbReference type="Proteomes" id="UP001175000">
    <property type="component" value="Unassembled WGS sequence"/>
</dbReference>
<feature type="region of interest" description="Disordered" evidence="1">
    <location>
        <begin position="383"/>
        <end position="412"/>
    </location>
</feature>
<evidence type="ECO:0000313" key="3">
    <source>
        <dbReference type="Proteomes" id="UP001175000"/>
    </source>
</evidence>
<gene>
    <name evidence="2" type="ORF">B0T14DRAFT_494057</name>
</gene>
<protein>
    <submittedName>
        <fullName evidence="2">Uncharacterized protein</fullName>
    </submittedName>
</protein>
<name>A0AA40C2X6_9PEZI</name>
<evidence type="ECO:0000313" key="2">
    <source>
        <dbReference type="EMBL" id="KAK0622388.1"/>
    </source>
</evidence>
<keyword evidence="3" id="KW-1185">Reference proteome</keyword>
<feature type="compositionally biased region" description="Polar residues" evidence="1">
    <location>
        <begin position="402"/>
        <end position="412"/>
    </location>
</feature>
<accession>A0AA40C2X6</accession>
<dbReference type="EMBL" id="JAULSU010000003">
    <property type="protein sequence ID" value="KAK0622388.1"/>
    <property type="molecule type" value="Genomic_DNA"/>
</dbReference>
<reference evidence="2" key="1">
    <citation type="submission" date="2023-06" db="EMBL/GenBank/DDBJ databases">
        <title>Genome-scale phylogeny and comparative genomics of the fungal order Sordariales.</title>
        <authorList>
            <consortium name="Lawrence Berkeley National Laboratory"/>
            <person name="Hensen N."/>
            <person name="Bonometti L."/>
            <person name="Westerberg I."/>
            <person name="Brannstrom I.O."/>
            <person name="Guillou S."/>
            <person name="Cros-Aarteil S."/>
            <person name="Calhoun S."/>
            <person name="Haridas S."/>
            <person name="Kuo A."/>
            <person name="Mondo S."/>
            <person name="Pangilinan J."/>
            <person name="Riley R."/>
            <person name="Labutti K."/>
            <person name="Andreopoulos B."/>
            <person name="Lipzen A."/>
            <person name="Chen C."/>
            <person name="Yanf M."/>
            <person name="Daum C."/>
            <person name="Ng V."/>
            <person name="Clum A."/>
            <person name="Steindorff A."/>
            <person name="Ohm R."/>
            <person name="Martin F."/>
            <person name="Silar P."/>
            <person name="Natvig D."/>
            <person name="Lalanne C."/>
            <person name="Gautier V."/>
            <person name="Ament-Velasquez S.L."/>
            <person name="Kruys A."/>
            <person name="Hutchinson M.I."/>
            <person name="Powell A.J."/>
            <person name="Barry K."/>
            <person name="Miller A.N."/>
            <person name="Grigoriev I.V."/>
            <person name="Debuchy R."/>
            <person name="Gladieux P."/>
            <person name="Thoren M.H."/>
            <person name="Johannesson H."/>
        </authorList>
    </citation>
    <scope>NUCLEOTIDE SEQUENCE</scope>
    <source>
        <strain evidence="2">CBS 606.72</strain>
    </source>
</reference>